<accession>A0AA88EWE8</accession>
<proteinExistence type="predicted"/>
<reference evidence="1 2" key="1">
    <citation type="submission" date="2018-08" db="EMBL/GenBank/DDBJ databases">
        <title>Crown Gall in kiwifruit.</title>
        <authorList>
            <person name="Visnovsky S.B."/>
            <person name="Pitman A.R."/>
        </authorList>
    </citation>
    <scope>NUCLEOTIDE SEQUENCE [LARGE SCALE GENOMIC DNA]</scope>
    <source>
        <strain evidence="1 2">SBV_302_78_2</strain>
    </source>
</reference>
<dbReference type="EMBL" id="QRFF01000011">
    <property type="protein sequence ID" value="KAA3498020.1"/>
    <property type="molecule type" value="Genomic_DNA"/>
</dbReference>
<sequence length="54" mass="6100">MLPEAVHNRIQLLADASDVSNAWVIRAAVMQFLAEHGDETNLPLRLPRSTEDMR</sequence>
<evidence type="ECO:0000313" key="2">
    <source>
        <dbReference type="Proteomes" id="UP000473658"/>
    </source>
</evidence>
<organism evidence="1 2">
    <name type="scientific">Rhizobium rhizogenes</name>
    <name type="common">Agrobacterium rhizogenes</name>
    <dbReference type="NCBI Taxonomy" id="359"/>
    <lineage>
        <taxon>Bacteria</taxon>
        <taxon>Pseudomonadati</taxon>
        <taxon>Pseudomonadota</taxon>
        <taxon>Alphaproteobacteria</taxon>
        <taxon>Hyphomicrobiales</taxon>
        <taxon>Rhizobiaceae</taxon>
        <taxon>Rhizobium/Agrobacterium group</taxon>
        <taxon>Rhizobium</taxon>
    </lineage>
</organism>
<protein>
    <submittedName>
        <fullName evidence="1">CopG family transcriptional regulator</fullName>
    </submittedName>
</protein>
<dbReference type="Proteomes" id="UP000473658">
    <property type="component" value="Unassembled WGS sequence"/>
</dbReference>
<evidence type="ECO:0000313" key="1">
    <source>
        <dbReference type="EMBL" id="KAA3498020.1"/>
    </source>
</evidence>
<gene>
    <name evidence="1" type="ORF">DXM27_25050</name>
</gene>
<name>A0AA88EWE8_RHIRH</name>
<comment type="caution">
    <text evidence="1">The sequence shown here is derived from an EMBL/GenBank/DDBJ whole genome shotgun (WGS) entry which is preliminary data.</text>
</comment>
<dbReference type="AlphaFoldDB" id="A0AA88EWE8"/>